<feature type="active site" description="Proton donor" evidence="4">
    <location>
        <position position="106"/>
    </location>
</feature>
<keyword evidence="3 4" id="KW-0658">Purine biosynthesis</keyword>
<dbReference type="HOGENOM" id="CLU_038395_1_0_0"/>
<sequence length="205" mass="22268">MIRLAVLLSGRGTNMAALAERCSKDPRFSVAFVASSRADAPGLAKARQFGLQTAVLPYREGKEAAEGELTRLICDSDVSLIVLAGFMRILSPQFVAAHRGRIVNIHPALLPAFPGAHAIDDFWATGEKYSGVTVHLVDELTDHGPILVQEAVAREDGDTRESYEEKIHAAEHRIYWPAVRDYALSLPGAGKGDLNEETSAAFCQR</sequence>
<keyword evidence="7" id="KW-1185">Reference proteome</keyword>
<comment type="pathway">
    <text evidence="1 4">Purine metabolism; IMP biosynthesis via de novo pathway; N(2)-formyl-N(1)-(5-phospho-D-ribosyl)glycinamide from N(1)-(5-phospho-D-ribosyl)glycinamide (10-formyl THF route): step 1/1.</text>
</comment>
<gene>
    <name evidence="4" type="primary">purN</name>
    <name evidence="6" type="ORF">JonanDRAFT_1307</name>
</gene>
<dbReference type="SUPFAM" id="SSF53328">
    <property type="entry name" value="Formyltransferase"/>
    <property type="match status" value="1"/>
</dbReference>
<evidence type="ECO:0000313" key="7">
    <source>
        <dbReference type="Proteomes" id="UP000003806"/>
    </source>
</evidence>
<dbReference type="Proteomes" id="UP000003806">
    <property type="component" value="Chromosome"/>
</dbReference>
<dbReference type="STRING" id="885272.JonanDRAFT_1307"/>
<dbReference type="HAMAP" id="MF_01930">
    <property type="entry name" value="PurN"/>
    <property type="match status" value="1"/>
</dbReference>
<dbReference type="GO" id="GO:0004644">
    <property type="term" value="F:phosphoribosylglycinamide formyltransferase activity"/>
    <property type="evidence" value="ECO:0007669"/>
    <property type="project" value="UniProtKB-UniRule"/>
</dbReference>
<dbReference type="eggNOG" id="COG0299">
    <property type="taxonomic scope" value="Bacteria"/>
</dbReference>
<dbReference type="EC" id="2.1.2.2" evidence="4"/>
<keyword evidence="2 4" id="KW-0808">Transferase</keyword>
<feature type="site" description="Raises pKa of active site His" evidence="4">
    <location>
        <position position="142"/>
    </location>
</feature>
<dbReference type="PANTHER" id="PTHR43369:SF2">
    <property type="entry name" value="PHOSPHORIBOSYLGLYCINAMIDE FORMYLTRANSFERASE"/>
    <property type="match status" value="1"/>
</dbReference>
<organism evidence="6 7">
    <name type="scientific">Jonquetella anthropi DSM 22815</name>
    <dbReference type="NCBI Taxonomy" id="885272"/>
    <lineage>
        <taxon>Bacteria</taxon>
        <taxon>Thermotogati</taxon>
        <taxon>Synergistota</taxon>
        <taxon>Synergistia</taxon>
        <taxon>Synergistales</taxon>
        <taxon>Dethiosulfovibrionaceae</taxon>
        <taxon>Jonquetella</taxon>
    </lineage>
</organism>
<dbReference type="GO" id="GO:0006189">
    <property type="term" value="P:'de novo' IMP biosynthetic process"/>
    <property type="evidence" value="ECO:0007669"/>
    <property type="project" value="UniProtKB-UniRule"/>
</dbReference>
<evidence type="ECO:0000256" key="1">
    <source>
        <dbReference type="ARBA" id="ARBA00005054"/>
    </source>
</evidence>
<dbReference type="NCBIfam" id="TIGR00639">
    <property type="entry name" value="PurN"/>
    <property type="match status" value="1"/>
</dbReference>
<proteinExistence type="inferred from homology"/>
<evidence type="ECO:0000313" key="6">
    <source>
        <dbReference type="EMBL" id="EHM13671.1"/>
    </source>
</evidence>
<evidence type="ECO:0000256" key="4">
    <source>
        <dbReference type="HAMAP-Rule" id="MF_01930"/>
    </source>
</evidence>
<dbReference type="UniPathway" id="UPA00074">
    <property type="reaction ID" value="UER00126"/>
</dbReference>
<comment type="function">
    <text evidence="4">Catalyzes the transfer of a formyl group from 10-formyltetrahydrofolate to 5-phospho-ribosyl-glycinamide (GAR), producing 5-phospho-ribosyl-N-formylglycinamide (FGAR) and tetrahydrofolate.</text>
</comment>
<feature type="domain" description="Formyl transferase N-terminal" evidence="5">
    <location>
        <begin position="3"/>
        <end position="178"/>
    </location>
</feature>
<reference evidence="6 7" key="1">
    <citation type="submission" date="2011-11" db="EMBL/GenBank/DDBJ databases">
        <title>The Noncontiguous Finished genome of Jonquetella anthropi DSM 22815.</title>
        <authorList>
            <consortium name="US DOE Joint Genome Institute (JGI-PGF)"/>
            <person name="Lucas S."/>
            <person name="Copeland A."/>
            <person name="Lapidus A."/>
            <person name="Glavina del Rio T."/>
            <person name="Dalin E."/>
            <person name="Tice H."/>
            <person name="Bruce D."/>
            <person name="Goodwin L."/>
            <person name="Pitluck S."/>
            <person name="Peters L."/>
            <person name="Mikhailova N."/>
            <person name="Held B."/>
            <person name="Kyrpides N."/>
            <person name="Mavromatis K."/>
            <person name="Ivanova N."/>
            <person name="Markowitz V."/>
            <person name="Cheng J.-F."/>
            <person name="Hugenholtz P."/>
            <person name="Woyke T."/>
            <person name="Wu D."/>
            <person name="Gronow S."/>
            <person name="Wellnitz S."/>
            <person name="Brambilla E."/>
            <person name="Klenk H.-P."/>
            <person name="Eisen J.A."/>
        </authorList>
    </citation>
    <scope>NUCLEOTIDE SEQUENCE [LARGE SCALE GENOMIC DNA]</scope>
    <source>
        <strain evidence="6 7">DSM 22815</strain>
    </source>
</reference>
<dbReference type="OrthoDB" id="9806170at2"/>
<feature type="binding site" evidence="4">
    <location>
        <begin position="87"/>
        <end position="90"/>
    </location>
    <ligand>
        <name>(6R)-10-formyltetrahydrofolate</name>
        <dbReference type="ChEBI" id="CHEBI:195366"/>
    </ligand>
</feature>
<evidence type="ECO:0000259" key="5">
    <source>
        <dbReference type="Pfam" id="PF00551"/>
    </source>
</evidence>
<dbReference type="EMBL" id="CM001376">
    <property type="protein sequence ID" value="EHM13671.1"/>
    <property type="molecule type" value="Genomic_DNA"/>
</dbReference>
<dbReference type="PANTHER" id="PTHR43369">
    <property type="entry name" value="PHOSPHORIBOSYLGLYCINAMIDE FORMYLTRANSFERASE"/>
    <property type="match status" value="1"/>
</dbReference>
<evidence type="ECO:0000256" key="2">
    <source>
        <dbReference type="ARBA" id="ARBA00022679"/>
    </source>
</evidence>
<dbReference type="Pfam" id="PF00551">
    <property type="entry name" value="Formyl_trans_N"/>
    <property type="match status" value="1"/>
</dbReference>
<feature type="binding site" evidence="4">
    <location>
        <begin position="12"/>
        <end position="14"/>
    </location>
    <ligand>
        <name>N(1)-(5-phospho-beta-D-ribosyl)glycinamide</name>
        <dbReference type="ChEBI" id="CHEBI:143788"/>
    </ligand>
</feature>
<dbReference type="Gene3D" id="3.40.50.170">
    <property type="entry name" value="Formyl transferase, N-terminal domain"/>
    <property type="match status" value="1"/>
</dbReference>
<accession>H0UM95</accession>
<feature type="binding site" evidence="4">
    <location>
        <position position="104"/>
    </location>
    <ligand>
        <name>(6R)-10-formyltetrahydrofolate</name>
        <dbReference type="ChEBI" id="CHEBI:195366"/>
    </ligand>
</feature>
<dbReference type="CDD" id="cd08645">
    <property type="entry name" value="FMT_core_GART"/>
    <property type="match status" value="1"/>
</dbReference>
<comment type="similarity">
    <text evidence="4">Belongs to the GART family.</text>
</comment>
<protein>
    <recommendedName>
        <fullName evidence="4">Phosphoribosylglycinamide formyltransferase</fullName>
        <ecNumber evidence="4">2.1.2.2</ecNumber>
    </recommendedName>
    <alternativeName>
        <fullName evidence="4">5'-phosphoribosylglycinamide transformylase</fullName>
    </alternativeName>
    <alternativeName>
        <fullName evidence="4">GAR transformylase</fullName>
        <shortName evidence="4">GART</shortName>
    </alternativeName>
</protein>
<comment type="catalytic activity">
    <reaction evidence="4">
        <text>N(1)-(5-phospho-beta-D-ribosyl)glycinamide + (6R)-10-formyltetrahydrofolate = N(2)-formyl-N(1)-(5-phospho-beta-D-ribosyl)glycinamide + (6S)-5,6,7,8-tetrahydrofolate + H(+)</text>
        <dbReference type="Rhea" id="RHEA:15053"/>
        <dbReference type="ChEBI" id="CHEBI:15378"/>
        <dbReference type="ChEBI" id="CHEBI:57453"/>
        <dbReference type="ChEBI" id="CHEBI:143788"/>
        <dbReference type="ChEBI" id="CHEBI:147286"/>
        <dbReference type="ChEBI" id="CHEBI:195366"/>
        <dbReference type="EC" id="2.1.2.2"/>
    </reaction>
</comment>
<dbReference type="GO" id="GO:0005737">
    <property type="term" value="C:cytoplasm"/>
    <property type="evidence" value="ECO:0007669"/>
    <property type="project" value="TreeGrafter"/>
</dbReference>
<name>H0UM95_9BACT</name>
<feature type="binding site" evidence="4">
    <location>
        <position position="62"/>
    </location>
    <ligand>
        <name>(6R)-10-formyltetrahydrofolate</name>
        <dbReference type="ChEBI" id="CHEBI:195366"/>
    </ligand>
</feature>
<dbReference type="InterPro" id="IPR036477">
    <property type="entry name" value="Formyl_transf_N_sf"/>
</dbReference>
<dbReference type="RefSeq" id="WP_008523255.1">
    <property type="nucleotide sequence ID" value="NZ_CM001376.1"/>
</dbReference>
<evidence type="ECO:0000256" key="3">
    <source>
        <dbReference type="ARBA" id="ARBA00022755"/>
    </source>
</evidence>
<dbReference type="InterPro" id="IPR002376">
    <property type="entry name" value="Formyl_transf_N"/>
</dbReference>
<dbReference type="InterPro" id="IPR004607">
    <property type="entry name" value="GART"/>
</dbReference>
<dbReference type="AlphaFoldDB" id="H0UM95"/>